<keyword evidence="3" id="KW-0808">Transferase</keyword>
<dbReference type="InterPro" id="IPR016032">
    <property type="entry name" value="Sig_transdc_resp-reg_C-effctor"/>
</dbReference>
<evidence type="ECO:0000256" key="1">
    <source>
        <dbReference type="ARBA" id="ARBA00023125"/>
    </source>
</evidence>
<dbReference type="GO" id="GO:0016301">
    <property type="term" value="F:kinase activity"/>
    <property type="evidence" value="ECO:0007669"/>
    <property type="project" value="UniProtKB-KW"/>
</dbReference>
<sequence length="177" mass="20374">MRCMITISDHNNYFSYGLYHLFKSRLEIPIFVKSASLDNKTYDGVIVVSFSENVRIVINIKDKKYIAKELNSAFVIFRCVSINQLISKIEFVISNVLKNGHGFDIINNDIGNVKLTPTQIKICKIFYAGITNKNASILLNISEKTISTHKRNVMRKINVINSQGLYLWIDKNKNNYF</sequence>
<evidence type="ECO:0000259" key="2">
    <source>
        <dbReference type="PROSITE" id="PS50043"/>
    </source>
</evidence>
<dbReference type="InterPro" id="IPR036388">
    <property type="entry name" value="WH-like_DNA-bd_sf"/>
</dbReference>
<accession>A0AA36PIE1</accession>
<dbReference type="AlphaFoldDB" id="A0AA36PIE1"/>
<dbReference type="Pfam" id="PF00196">
    <property type="entry name" value="GerE"/>
    <property type="match status" value="1"/>
</dbReference>
<dbReference type="PROSITE" id="PS50043">
    <property type="entry name" value="HTH_LUXR_2"/>
    <property type="match status" value="1"/>
</dbReference>
<evidence type="ECO:0000313" key="4">
    <source>
        <dbReference type="Proteomes" id="UP000040841"/>
    </source>
</evidence>
<dbReference type="SMART" id="SM00421">
    <property type="entry name" value="HTH_LUXR"/>
    <property type="match status" value="1"/>
</dbReference>
<proteinExistence type="predicted"/>
<protein>
    <submittedName>
        <fullName evidence="3">Two component system sensor kinase SsrB</fullName>
    </submittedName>
</protein>
<dbReference type="GO" id="GO:0006355">
    <property type="term" value="P:regulation of DNA-templated transcription"/>
    <property type="evidence" value="ECO:0007669"/>
    <property type="project" value="InterPro"/>
</dbReference>
<dbReference type="EMBL" id="CQBM01000001">
    <property type="protein sequence ID" value="CNH61610.1"/>
    <property type="molecule type" value="Genomic_DNA"/>
</dbReference>
<dbReference type="Gene3D" id="1.10.10.10">
    <property type="entry name" value="Winged helix-like DNA-binding domain superfamily/Winged helix DNA-binding domain"/>
    <property type="match status" value="1"/>
</dbReference>
<dbReference type="Proteomes" id="UP000040841">
    <property type="component" value="Unassembled WGS sequence"/>
</dbReference>
<dbReference type="InterPro" id="IPR000792">
    <property type="entry name" value="Tscrpt_reg_LuxR_C"/>
</dbReference>
<reference evidence="3 4" key="1">
    <citation type="submission" date="2015-03" db="EMBL/GenBank/DDBJ databases">
        <authorList>
            <consortium name="Pathogen Informatics"/>
            <person name="Murphy D."/>
        </authorList>
    </citation>
    <scope>NUCLEOTIDE SEQUENCE [LARGE SCALE GENOMIC DNA]</scope>
    <source>
        <strain evidence="3 4">FE82747</strain>
    </source>
</reference>
<comment type="caution">
    <text evidence="3">The sequence shown here is derived from an EMBL/GenBank/DDBJ whole genome shotgun (WGS) entry which is preliminary data.</text>
</comment>
<keyword evidence="3" id="KW-0418">Kinase</keyword>
<dbReference type="RefSeq" id="WP_049678070.1">
    <property type="nucleotide sequence ID" value="NZ_CABMMJ010000001.1"/>
</dbReference>
<keyword evidence="1" id="KW-0238">DNA-binding</keyword>
<evidence type="ECO:0000313" key="3">
    <source>
        <dbReference type="EMBL" id="CNH61610.1"/>
    </source>
</evidence>
<organism evidence="3 4">
    <name type="scientific">Yersinia mollaretii</name>
    <dbReference type="NCBI Taxonomy" id="33060"/>
    <lineage>
        <taxon>Bacteria</taxon>
        <taxon>Pseudomonadati</taxon>
        <taxon>Pseudomonadota</taxon>
        <taxon>Gammaproteobacteria</taxon>
        <taxon>Enterobacterales</taxon>
        <taxon>Yersiniaceae</taxon>
        <taxon>Yersinia</taxon>
    </lineage>
</organism>
<gene>
    <name evidence="3" type="ORF">ERS008502_00956</name>
</gene>
<dbReference type="SUPFAM" id="SSF46894">
    <property type="entry name" value="C-terminal effector domain of the bipartite response regulators"/>
    <property type="match status" value="1"/>
</dbReference>
<dbReference type="GO" id="GO:0003677">
    <property type="term" value="F:DNA binding"/>
    <property type="evidence" value="ECO:0007669"/>
    <property type="project" value="UniProtKB-KW"/>
</dbReference>
<dbReference type="PRINTS" id="PR00038">
    <property type="entry name" value="HTHLUXR"/>
</dbReference>
<dbReference type="CDD" id="cd06170">
    <property type="entry name" value="LuxR_C_like"/>
    <property type="match status" value="1"/>
</dbReference>
<feature type="domain" description="HTH luxR-type" evidence="2">
    <location>
        <begin position="108"/>
        <end position="173"/>
    </location>
</feature>
<name>A0AA36PIE1_YERMO</name>